<proteinExistence type="predicted"/>
<keyword evidence="1" id="KW-0805">Transcription regulation</keyword>
<dbReference type="AlphaFoldDB" id="A0A498D3L2"/>
<dbReference type="OrthoDB" id="9801123at2"/>
<dbReference type="SUPFAM" id="SSF46689">
    <property type="entry name" value="Homeodomain-like"/>
    <property type="match status" value="2"/>
</dbReference>
<comment type="caution">
    <text evidence="5">The sequence shown here is derived from an EMBL/GenBank/DDBJ whole genome shotgun (WGS) entry which is preliminary data.</text>
</comment>
<evidence type="ECO:0000256" key="3">
    <source>
        <dbReference type="ARBA" id="ARBA00023163"/>
    </source>
</evidence>
<dbReference type="PROSITE" id="PS01124">
    <property type="entry name" value="HTH_ARAC_FAMILY_2"/>
    <property type="match status" value="1"/>
</dbReference>
<evidence type="ECO:0000259" key="4">
    <source>
        <dbReference type="PROSITE" id="PS01124"/>
    </source>
</evidence>
<dbReference type="Gene3D" id="3.20.80.10">
    <property type="entry name" value="Regulatory factor, effector binding domain"/>
    <property type="match status" value="1"/>
</dbReference>
<evidence type="ECO:0000256" key="1">
    <source>
        <dbReference type="ARBA" id="ARBA00023015"/>
    </source>
</evidence>
<dbReference type="Proteomes" id="UP000270219">
    <property type="component" value="Unassembled WGS sequence"/>
</dbReference>
<dbReference type="InterPro" id="IPR018060">
    <property type="entry name" value="HTH_AraC"/>
</dbReference>
<dbReference type="GO" id="GO:0043565">
    <property type="term" value="F:sequence-specific DNA binding"/>
    <property type="evidence" value="ECO:0007669"/>
    <property type="project" value="InterPro"/>
</dbReference>
<dbReference type="PANTHER" id="PTHR47504">
    <property type="entry name" value="RIGHT ORIGIN-BINDING PROTEIN"/>
    <property type="match status" value="1"/>
</dbReference>
<dbReference type="PROSITE" id="PS00041">
    <property type="entry name" value="HTH_ARAC_FAMILY_1"/>
    <property type="match status" value="1"/>
</dbReference>
<evidence type="ECO:0000256" key="2">
    <source>
        <dbReference type="ARBA" id="ARBA00023125"/>
    </source>
</evidence>
<dbReference type="InterPro" id="IPR011256">
    <property type="entry name" value="Reg_factor_effector_dom_sf"/>
</dbReference>
<dbReference type="RefSeq" id="WP_121524389.1">
    <property type="nucleotide sequence ID" value="NZ_RCHR01000006.1"/>
</dbReference>
<accession>A0A498D3L2</accession>
<dbReference type="InterPro" id="IPR018062">
    <property type="entry name" value="HTH_AraC-typ_CS"/>
</dbReference>
<dbReference type="SUPFAM" id="SSF55136">
    <property type="entry name" value="Probable bacterial effector-binding domain"/>
    <property type="match status" value="1"/>
</dbReference>
<dbReference type="Pfam" id="PF12833">
    <property type="entry name" value="HTH_18"/>
    <property type="match status" value="1"/>
</dbReference>
<dbReference type="InterPro" id="IPR010499">
    <property type="entry name" value="AraC_E-bd"/>
</dbReference>
<reference evidence="5 6" key="1">
    <citation type="submission" date="2018-10" db="EMBL/GenBank/DDBJ databases">
        <title>Oceanobacillus sp. YLB-02 draft genome.</title>
        <authorList>
            <person name="Yu L."/>
        </authorList>
    </citation>
    <scope>NUCLEOTIDE SEQUENCE [LARGE SCALE GENOMIC DNA]</scope>
    <source>
        <strain evidence="5 6">YLB-02</strain>
    </source>
</reference>
<dbReference type="SMART" id="SM00871">
    <property type="entry name" value="AraC_E_bind"/>
    <property type="match status" value="1"/>
</dbReference>
<dbReference type="Gene3D" id="1.10.10.60">
    <property type="entry name" value="Homeodomain-like"/>
    <property type="match status" value="2"/>
</dbReference>
<keyword evidence="2" id="KW-0238">DNA-binding</keyword>
<protein>
    <submittedName>
        <fullName evidence="5">AraC family transcriptional regulator</fullName>
    </submittedName>
</protein>
<keyword evidence="3" id="KW-0804">Transcription</keyword>
<dbReference type="PRINTS" id="PR00032">
    <property type="entry name" value="HTHARAC"/>
</dbReference>
<gene>
    <name evidence="5" type="ORF">D8M04_15815</name>
</gene>
<feature type="domain" description="HTH araC/xylS-type" evidence="4">
    <location>
        <begin position="8"/>
        <end position="106"/>
    </location>
</feature>
<dbReference type="SMART" id="SM00342">
    <property type="entry name" value="HTH_ARAC"/>
    <property type="match status" value="1"/>
</dbReference>
<dbReference type="EMBL" id="RCHR01000006">
    <property type="protein sequence ID" value="RLL42050.1"/>
    <property type="molecule type" value="Genomic_DNA"/>
</dbReference>
<organism evidence="5 6">
    <name type="scientific">Oceanobacillus piezotolerans</name>
    <dbReference type="NCBI Taxonomy" id="2448030"/>
    <lineage>
        <taxon>Bacteria</taxon>
        <taxon>Bacillati</taxon>
        <taxon>Bacillota</taxon>
        <taxon>Bacilli</taxon>
        <taxon>Bacillales</taxon>
        <taxon>Bacillaceae</taxon>
        <taxon>Oceanobacillus</taxon>
    </lineage>
</organism>
<dbReference type="InterPro" id="IPR009057">
    <property type="entry name" value="Homeodomain-like_sf"/>
</dbReference>
<dbReference type="GO" id="GO:0003700">
    <property type="term" value="F:DNA-binding transcription factor activity"/>
    <property type="evidence" value="ECO:0007669"/>
    <property type="project" value="InterPro"/>
</dbReference>
<dbReference type="PANTHER" id="PTHR47504:SF5">
    <property type="entry name" value="RIGHT ORIGIN-BINDING PROTEIN"/>
    <property type="match status" value="1"/>
</dbReference>
<keyword evidence="6" id="KW-1185">Reference proteome</keyword>
<dbReference type="InterPro" id="IPR029441">
    <property type="entry name" value="Cass2"/>
</dbReference>
<evidence type="ECO:0000313" key="6">
    <source>
        <dbReference type="Proteomes" id="UP000270219"/>
    </source>
</evidence>
<dbReference type="Pfam" id="PF14526">
    <property type="entry name" value="Cass2"/>
    <property type="match status" value="1"/>
</dbReference>
<sequence>MEILNHLVDSIDYIEGNLDSVIKVDELARIAQMSKFHYQRMFHMITGYTVNEYIRNRRITIAAQELTNEKSKVIDVAFKYGYETPEAFSKAFRRIHGISPSAAKKEAQSLKAYPKLSFQIQIKGDVEMDYKIVEKEAFQLVGKGIKTSTRNGANRREIPAFWQEAGESGLVHEFDKRAGRLGVIGACLEFDMEQESMTYFIGVEKSNESFPSDWEEKSVPQASWAVFPIHGPMPTAIQKGWDRIFSEWLPSTGYELAEGPELEVYVSDEDPNGDDYYSEVWVPIKK</sequence>
<dbReference type="InterPro" id="IPR020449">
    <property type="entry name" value="Tscrpt_reg_AraC-type_HTH"/>
</dbReference>
<dbReference type="InterPro" id="IPR050959">
    <property type="entry name" value="MarA-like"/>
</dbReference>
<evidence type="ECO:0000313" key="5">
    <source>
        <dbReference type="EMBL" id="RLL42050.1"/>
    </source>
</evidence>
<name>A0A498D3L2_9BACI</name>